<evidence type="ECO:0000313" key="1">
    <source>
        <dbReference type="EMBL" id="MCQ4950066.1"/>
    </source>
</evidence>
<dbReference type="InterPro" id="IPR027417">
    <property type="entry name" value="P-loop_NTPase"/>
</dbReference>
<dbReference type="AlphaFoldDB" id="A0AAW5KAT1"/>
<dbReference type="EMBL" id="JANGAB010000006">
    <property type="protein sequence ID" value="MCQ4950066.1"/>
    <property type="molecule type" value="Genomic_DNA"/>
</dbReference>
<dbReference type="SUPFAM" id="SSF52540">
    <property type="entry name" value="P-loop containing nucleoside triphosphate hydrolases"/>
    <property type="match status" value="1"/>
</dbReference>
<name>A0AAW5KAT1_9FIRM</name>
<gene>
    <name evidence="1" type="ORF">NE646_10375</name>
</gene>
<dbReference type="Proteomes" id="UP001205063">
    <property type="component" value="Unassembled WGS sequence"/>
</dbReference>
<dbReference type="Pfam" id="PF13189">
    <property type="entry name" value="Cytidylate_kin2"/>
    <property type="match status" value="1"/>
</dbReference>
<proteinExistence type="predicted"/>
<keyword evidence="1" id="KW-0808">Transferase</keyword>
<dbReference type="Gene3D" id="3.40.50.300">
    <property type="entry name" value="P-loop containing nucleotide triphosphate hydrolases"/>
    <property type="match status" value="1"/>
</dbReference>
<accession>A0AAW5KAT1</accession>
<evidence type="ECO:0000313" key="2">
    <source>
        <dbReference type="Proteomes" id="UP001205063"/>
    </source>
</evidence>
<dbReference type="GO" id="GO:0016301">
    <property type="term" value="F:kinase activity"/>
    <property type="evidence" value="ECO:0007669"/>
    <property type="project" value="UniProtKB-KW"/>
</dbReference>
<sequence>MRRQIITISREFGSGGRTIGKEVAQRLGVPCYDKELVKQVATETGLDEGYVEQKGEDAPGSSWLACAFSARGGQGALTGLSVDDFLWAVQHRVIRELAEKGPCVFVGRCADYILRERQDCLHVFVHADPEVRADRIVRLYGESEKKPAKRLEEKDKKRRTYYKYYTGQEWGMSQNYHLCLDSGALGLDTCVDLIVGLAEKE</sequence>
<keyword evidence="1" id="KW-0418">Kinase</keyword>
<reference evidence="1" key="1">
    <citation type="submission" date="2022-06" db="EMBL/GenBank/DDBJ databases">
        <title>Isolation of gut microbiota from human fecal samples.</title>
        <authorList>
            <person name="Pamer E.G."/>
            <person name="Barat B."/>
            <person name="Waligurski E."/>
            <person name="Medina S."/>
            <person name="Paddock L."/>
            <person name="Mostad J."/>
        </authorList>
    </citation>
    <scope>NUCLEOTIDE SEQUENCE</scope>
    <source>
        <strain evidence="1">DFI.7.96</strain>
    </source>
</reference>
<organism evidence="1 2">
    <name type="scientific">Bittarella massiliensis</name>
    <name type="common">ex Durand et al. 2017</name>
    <dbReference type="NCBI Taxonomy" id="1720313"/>
    <lineage>
        <taxon>Bacteria</taxon>
        <taxon>Bacillati</taxon>
        <taxon>Bacillota</taxon>
        <taxon>Clostridia</taxon>
        <taxon>Eubacteriales</taxon>
        <taxon>Oscillospiraceae</taxon>
        <taxon>Bittarella (ex Durand et al. 2017)</taxon>
    </lineage>
</organism>
<comment type="caution">
    <text evidence="1">The sequence shown here is derived from an EMBL/GenBank/DDBJ whole genome shotgun (WGS) entry which is preliminary data.</text>
</comment>
<dbReference type="RefSeq" id="WP_256136428.1">
    <property type="nucleotide sequence ID" value="NZ_JANGAB010000006.1"/>
</dbReference>
<protein>
    <submittedName>
        <fullName evidence="1">Cytidylate kinase-like family protein</fullName>
    </submittedName>
</protein>